<sequence>MKVTLDDVRTLARLQQLQIPDNELENVATRLSTWLTAMEQIEAELGEAMNNVDPIPPVFPREEY</sequence>
<dbReference type="InterPro" id="IPR036113">
    <property type="entry name" value="Asp/Glu-ADT_sf_sub_c"/>
</dbReference>
<evidence type="ECO:0008006" key="3">
    <source>
        <dbReference type="Google" id="ProtNLM"/>
    </source>
</evidence>
<gene>
    <name evidence="1" type="ORF">E4656_08895</name>
</gene>
<evidence type="ECO:0000313" key="1">
    <source>
        <dbReference type="EMBL" id="TGG94272.1"/>
    </source>
</evidence>
<reference evidence="1 2" key="1">
    <citation type="submission" date="2019-04" db="EMBL/GenBank/DDBJ databases">
        <title>Natronospirillum operosus gen. nov., sp. nov., a haloalkaliphilic satellite isolated from decaying biomass of laboratory culture of cyanobacterium Geitlerinema sp. and proposal of Natronospirillaceae fam. nov. and Saccharospirillaceae fam. nov.</title>
        <authorList>
            <person name="Kevbrin V."/>
            <person name="Boltyanskaya Y."/>
            <person name="Koziaeva V."/>
            <person name="Grouzdev D.S."/>
            <person name="Park M."/>
            <person name="Cho J."/>
        </authorList>
    </citation>
    <scope>NUCLEOTIDE SEQUENCE [LARGE SCALE GENOMIC DNA]</scope>
    <source>
        <strain evidence="1 2">G-116</strain>
    </source>
</reference>
<comment type="caution">
    <text evidence="1">The sequence shown here is derived from an EMBL/GenBank/DDBJ whole genome shotgun (WGS) entry which is preliminary data.</text>
</comment>
<dbReference type="Proteomes" id="UP000297475">
    <property type="component" value="Unassembled WGS sequence"/>
</dbReference>
<evidence type="ECO:0000313" key="2">
    <source>
        <dbReference type="Proteomes" id="UP000297475"/>
    </source>
</evidence>
<dbReference type="Gene3D" id="1.10.20.60">
    <property type="entry name" value="Glu-tRNAGln amidotransferase C subunit, N-terminal domain"/>
    <property type="match status" value="1"/>
</dbReference>
<dbReference type="SUPFAM" id="SSF141000">
    <property type="entry name" value="Glu-tRNAGln amidotransferase C subunit"/>
    <property type="match status" value="1"/>
</dbReference>
<dbReference type="OrthoDB" id="9794326at2"/>
<dbReference type="GO" id="GO:0006450">
    <property type="term" value="P:regulation of translational fidelity"/>
    <property type="evidence" value="ECO:0007669"/>
    <property type="project" value="InterPro"/>
</dbReference>
<accession>A0A4Z0WFT0</accession>
<dbReference type="EMBL" id="SRMF01000002">
    <property type="protein sequence ID" value="TGG94272.1"/>
    <property type="molecule type" value="Genomic_DNA"/>
</dbReference>
<proteinExistence type="predicted"/>
<organism evidence="1 2">
    <name type="scientific">Natronospirillum operosum</name>
    <dbReference type="NCBI Taxonomy" id="2759953"/>
    <lineage>
        <taxon>Bacteria</taxon>
        <taxon>Pseudomonadati</taxon>
        <taxon>Pseudomonadota</taxon>
        <taxon>Gammaproteobacteria</taxon>
        <taxon>Oceanospirillales</taxon>
        <taxon>Natronospirillaceae</taxon>
        <taxon>Natronospirillum</taxon>
    </lineage>
</organism>
<dbReference type="RefSeq" id="WP_135482839.1">
    <property type="nucleotide sequence ID" value="NZ_SRMF01000002.1"/>
</dbReference>
<protein>
    <recommendedName>
        <fullName evidence="3">DUF4089 domain-containing protein</fullName>
    </recommendedName>
</protein>
<dbReference type="AlphaFoldDB" id="A0A4Z0WFT0"/>
<name>A0A4Z0WFT0_9GAMM</name>
<keyword evidence="2" id="KW-1185">Reference proteome</keyword>